<dbReference type="AlphaFoldDB" id="A0A8T0PG56"/>
<feature type="region of interest" description="Disordered" evidence="1">
    <location>
        <begin position="283"/>
        <end position="358"/>
    </location>
</feature>
<accession>A0A8T0PG56</accession>
<feature type="region of interest" description="Disordered" evidence="1">
    <location>
        <begin position="435"/>
        <end position="484"/>
    </location>
</feature>
<keyword evidence="2" id="KW-0472">Membrane</keyword>
<name>A0A8T0PG56_PANVG</name>
<dbReference type="PANTHER" id="PTHR34835">
    <property type="entry name" value="OS07G0283600 PROTEIN-RELATED"/>
    <property type="match status" value="1"/>
</dbReference>
<feature type="compositionally biased region" description="Polar residues" evidence="1">
    <location>
        <begin position="459"/>
        <end position="480"/>
    </location>
</feature>
<protein>
    <submittedName>
        <fullName evidence="3">Uncharacterized protein</fullName>
    </submittedName>
</protein>
<keyword evidence="2" id="KW-1133">Transmembrane helix</keyword>
<dbReference type="PANTHER" id="PTHR34835:SF85">
    <property type="entry name" value="AMINOTRANSFERASE-LIKE PLANT MOBILE DOMAIN-CONTAINING PROTEIN"/>
    <property type="match status" value="1"/>
</dbReference>
<dbReference type="EMBL" id="CM029052">
    <property type="protein sequence ID" value="KAG2557404.1"/>
    <property type="molecule type" value="Genomic_DNA"/>
</dbReference>
<proteinExistence type="predicted"/>
<comment type="caution">
    <text evidence="3">The sequence shown here is derived from an EMBL/GenBank/DDBJ whole genome shotgun (WGS) entry which is preliminary data.</text>
</comment>
<evidence type="ECO:0000313" key="4">
    <source>
        <dbReference type="Proteomes" id="UP000823388"/>
    </source>
</evidence>
<feature type="transmembrane region" description="Helical" evidence="2">
    <location>
        <begin position="206"/>
        <end position="223"/>
    </location>
</feature>
<gene>
    <name evidence="3" type="ORF">PVAP13_8NG254701</name>
</gene>
<dbReference type="Proteomes" id="UP000823388">
    <property type="component" value="Chromosome 8N"/>
</dbReference>
<reference evidence="3" key="1">
    <citation type="submission" date="2020-05" db="EMBL/GenBank/DDBJ databases">
        <title>WGS assembly of Panicum virgatum.</title>
        <authorList>
            <person name="Lovell J.T."/>
            <person name="Jenkins J."/>
            <person name="Shu S."/>
            <person name="Juenger T.E."/>
            <person name="Schmutz J."/>
        </authorList>
    </citation>
    <scope>NUCLEOTIDE SEQUENCE</scope>
    <source>
        <strain evidence="3">AP13</strain>
    </source>
</reference>
<keyword evidence="4" id="KW-1185">Reference proteome</keyword>
<sequence length="553" mass="60976">MPRKKQGRAPSSDAVPRNRASPARLVKLDVWMSEPQRKMIRDINFGGLLNIPCPTIPAELANWLFVECFDPEASELVFPGRGRIPVTPDSVAHIFNLPNKGGKVMYDLDVDAINSIHSKYDTIQGSAPKIEQIMEMLKNSKTADEDYLRGWLMIAISTSLCPPTSLAISPRCYPALVDLSAVKKLNWCEFVVNQLKDAAIKINKKNHLIVSIFFLFLFQILYADSLDLPNIQVPTGTPRVSVWTRTLIDRKRKICEAVSKALNGVTEILGTFIQKLCAAEETAGASTSRPKRRRVLKHDDEEEESEDPDYKEDETEEESEDSYYSEEDGMEDNSDDGSTGLSPEDEPAGVDAPGDAPYIEENEDLVPFSTRLKRFQSIATKNIQGSSAAAPQGIAECLPLDKSPVVQKLGNVDARHARLKLPDIPTSAAKADKNNVATDKGCSSKESVPTVSKHHIATPRTNAVQDDKNNNTTKQSSSTPGMDKARANVVLESASSSKVRPWDFPVDVPEFDIMNSIEEATPLETCPPTPPTGKTGKFWSSNALNFLRTVNTY</sequence>
<organism evidence="3 4">
    <name type="scientific">Panicum virgatum</name>
    <name type="common">Blackwell switchgrass</name>
    <dbReference type="NCBI Taxonomy" id="38727"/>
    <lineage>
        <taxon>Eukaryota</taxon>
        <taxon>Viridiplantae</taxon>
        <taxon>Streptophyta</taxon>
        <taxon>Embryophyta</taxon>
        <taxon>Tracheophyta</taxon>
        <taxon>Spermatophyta</taxon>
        <taxon>Magnoliopsida</taxon>
        <taxon>Liliopsida</taxon>
        <taxon>Poales</taxon>
        <taxon>Poaceae</taxon>
        <taxon>PACMAD clade</taxon>
        <taxon>Panicoideae</taxon>
        <taxon>Panicodae</taxon>
        <taxon>Paniceae</taxon>
        <taxon>Panicinae</taxon>
        <taxon>Panicum</taxon>
        <taxon>Panicum sect. Hiantes</taxon>
    </lineage>
</organism>
<evidence type="ECO:0000256" key="1">
    <source>
        <dbReference type="SAM" id="MobiDB-lite"/>
    </source>
</evidence>
<feature type="compositionally biased region" description="Acidic residues" evidence="1">
    <location>
        <begin position="300"/>
        <end position="335"/>
    </location>
</feature>
<evidence type="ECO:0000256" key="2">
    <source>
        <dbReference type="SAM" id="Phobius"/>
    </source>
</evidence>
<keyword evidence="2" id="KW-0812">Transmembrane</keyword>
<evidence type="ECO:0000313" key="3">
    <source>
        <dbReference type="EMBL" id="KAG2557404.1"/>
    </source>
</evidence>